<dbReference type="AlphaFoldDB" id="A0A0A2XZM0"/>
<feature type="transmembrane region" description="Helical" evidence="1">
    <location>
        <begin position="236"/>
        <end position="256"/>
    </location>
</feature>
<feature type="transmembrane region" description="Helical" evidence="1">
    <location>
        <begin position="6"/>
        <end position="23"/>
    </location>
</feature>
<gene>
    <name evidence="2" type="ORF">JP32_08505</name>
</gene>
<dbReference type="EMBL" id="JPXS01000042">
    <property type="protein sequence ID" value="KGQ30719.1"/>
    <property type="molecule type" value="Genomic_DNA"/>
</dbReference>
<keyword evidence="1" id="KW-0812">Transmembrane</keyword>
<feature type="transmembrane region" description="Helical" evidence="1">
    <location>
        <begin position="292"/>
        <end position="312"/>
    </location>
</feature>
<dbReference type="Pfam" id="PF04657">
    <property type="entry name" value="DMT_YdcZ"/>
    <property type="match status" value="2"/>
</dbReference>
<feature type="transmembrane region" description="Helical" evidence="1">
    <location>
        <begin position="262"/>
        <end position="280"/>
    </location>
</feature>
<dbReference type="InterPro" id="IPR006750">
    <property type="entry name" value="YdcZ"/>
</dbReference>
<keyword evidence="1" id="KW-1133">Transmembrane helix</keyword>
<feature type="transmembrane region" description="Helical" evidence="1">
    <location>
        <begin position="129"/>
        <end position="152"/>
    </location>
</feature>
<keyword evidence="1" id="KW-0472">Membrane</keyword>
<evidence type="ECO:0000256" key="1">
    <source>
        <dbReference type="SAM" id="Phobius"/>
    </source>
</evidence>
<dbReference type="PANTHER" id="PTHR34821:SF2">
    <property type="entry name" value="INNER MEMBRANE PROTEIN YDCZ"/>
    <property type="match status" value="1"/>
</dbReference>
<dbReference type="GO" id="GO:0005886">
    <property type="term" value="C:plasma membrane"/>
    <property type="evidence" value="ECO:0007669"/>
    <property type="project" value="TreeGrafter"/>
</dbReference>
<feature type="transmembrane region" description="Helical" evidence="1">
    <location>
        <begin position="105"/>
        <end position="123"/>
    </location>
</feature>
<reference evidence="2 3" key="1">
    <citation type="submission" date="2014-08" db="EMBL/GenBank/DDBJ databases">
        <title>Chaperone-usher fimbriae in a diverse selection of Gallibacterium genomes.</title>
        <authorList>
            <person name="Kudirkiene E."/>
            <person name="Bager R.J."/>
            <person name="Johnson T.J."/>
            <person name="Bojesen A.M."/>
        </authorList>
    </citation>
    <scope>NUCLEOTIDE SEQUENCE [LARGE SCALE GENOMIC DNA]</scope>
    <source>
        <strain evidence="2 3">20558/3kl.</strain>
    </source>
</reference>
<feature type="transmembrane region" description="Helical" evidence="1">
    <location>
        <begin position="164"/>
        <end position="185"/>
    </location>
</feature>
<feature type="transmembrane region" description="Helical" evidence="1">
    <location>
        <begin position="72"/>
        <end position="93"/>
    </location>
</feature>
<dbReference type="PANTHER" id="PTHR34821">
    <property type="entry name" value="INNER MEMBRANE PROTEIN YDCZ"/>
    <property type="match status" value="1"/>
</dbReference>
<organism evidence="2 3">
    <name type="scientific">Gallibacterium anatis</name>
    <dbReference type="NCBI Taxonomy" id="750"/>
    <lineage>
        <taxon>Bacteria</taxon>
        <taxon>Pseudomonadati</taxon>
        <taxon>Pseudomonadota</taxon>
        <taxon>Gammaproteobacteria</taxon>
        <taxon>Pasteurellales</taxon>
        <taxon>Pasteurellaceae</taxon>
        <taxon>Gallibacterium</taxon>
    </lineage>
</organism>
<proteinExistence type="predicted"/>
<feature type="transmembrane region" description="Helical" evidence="1">
    <location>
        <begin position="35"/>
        <end position="56"/>
    </location>
</feature>
<evidence type="ECO:0000313" key="2">
    <source>
        <dbReference type="EMBL" id="KGQ30719.1"/>
    </source>
</evidence>
<accession>A0A0A2XZM0</accession>
<name>A0A0A2XZM0_9PAST</name>
<comment type="caution">
    <text evidence="2">The sequence shown here is derived from an EMBL/GenBank/DDBJ whole genome shotgun (WGS) entry which is preliminary data.</text>
</comment>
<dbReference type="RefSeq" id="WP_039084316.1">
    <property type="nucleotide sequence ID" value="NZ_JPXS01000042.1"/>
</dbReference>
<feature type="transmembrane region" description="Helical" evidence="1">
    <location>
        <begin position="197"/>
        <end position="216"/>
    </location>
</feature>
<dbReference type="Proteomes" id="UP000030526">
    <property type="component" value="Unassembled WGS sequence"/>
</dbReference>
<evidence type="ECO:0000313" key="3">
    <source>
        <dbReference type="Proteomes" id="UP000030526"/>
    </source>
</evidence>
<protein>
    <submittedName>
        <fullName evidence="2">Orotate transporter</fullName>
    </submittedName>
</protein>
<sequence>MISLVAAPVGVLVGMGIALQTGINSVLRKNVVSPLLSSFVSFGFGSILLVLLIFVQNEPLAVSTETLSQSPWWIWLGGLLAMFGLTVNILIFPRLGSVQTAIMPILGQVITGTLIDTFGWFSAPQYDFTLLRLVGLAAVMVGIGVAIVLPSLKQRSLKNRAESSLLVWQILGISGGVASGITPAVNAALRQTLHSTSLAVFVPFAIGTLLLALVICCKEPTAWRHLKNALKQPQPWWQWFGGLLGAIYIGGIVLIVPQIGTGGAIVTSLFGLLVGSLLIDQFGLLGATKKPINALQIIGLLVLLAGVVIIQISK</sequence>